<dbReference type="Proteomes" id="UP000308549">
    <property type="component" value="Unassembled WGS sequence"/>
</dbReference>
<feature type="compositionally biased region" description="Basic and acidic residues" evidence="1">
    <location>
        <begin position="41"/>
        <end position="56"/>
    </location>
</feature>
<name>A0A4U0TWF4_9PEZI</name>
<gene>
    <name evidence="2" type="ORF">B0A50_04786</name>
</gene>
<keyword evidence="3" id="KW-1185">Reference proteome</keyword>
<evidence type="ECO:0000313" key="3">
    <source>
        <dbReference type="Proteomes" id="UP000308549"/>
    </source>
</evidence>
<organism evidence="2 3">
    <name type="scientific">Salinomyces thailandicus</name>
    <dbReference type="NCBI Taxonomy" id="706561"/>
    <lineage>
        <taxon>Eukaryota</taxon>
        <taxon>Fungi</taxon>
        <taxon>Dikarya</taxon>
        <taxon>Ascomycota</taxon>
        <taxon>Pezizomycotina</taxon>
        <taxon>Dothideomycetes</taxon>
        <taxon>Dothideomycetidae</taxon>
        <taxon>Mycosphaerellales</taxon>
        <taxon>Teratosphaeriaceae</taxon>
        <taxon>Salinomyces</taxon>
    </lineage>
</organism>
<proteinExistence type="predicted"/>
<accession>A0A4U0TWF4</accession>
<dbReference type="EMBL" id="NAJL01000027">
    <property type="protein sequence ID" value="TKA26678.1"/>
    <property type="molecule type" value="Genomic_DNA"/>
</dbReference>
<comment type="caution">
    <text evidence="2">The sequence shown here is derived from an EMBL/GenBank/DDBJ whole genome shotgun (WGS) entry which is preliminary data.</text>
</comment>
<protein>
    <submittedName>
        <fullName evidence="2">Uncharacterized protein</fullName>
    </submittedName>
</protein>
<evidence type="ECO:0000313" key="2">
    <source>
        <dbReference type="EMBL" id="TKA26678.1"/>
    </source>
</evidence>
<sequence length="80" mass="8498">MSQGQKAAEDTKGIFKGLSDATEDARKNVNSYADNLAGGNKTHESTGIHPDAKRTGEGMQKGVEGLGRKIGEMNNGQKQH</sequence>
<dbReference type="OrthoDB" id="3646703at2759"/>
<feature type="region of interest" description="Disordered" evidence="1">
    <location>
        <begin position="32"/>
        <end position="80"/>
    </location>
</feature>
<evidence type="ECO:0000256" key="1">
    <source>
        <dbReference type="SAM" id="MobiDB-lite"/>
    </source>
</evidence>
<reference evidence="2 3" key="1">
    <citation type="submission" date="2017-03" db="EMBL/GenBank/DDBJ databases">
        <title>Genomes of endolithic fungi from Antarctica.</title>
        <authorList>
            <person name="Coleine C."/>
            <person name="Masonjones S."/>
            <person name="Stajich J.E."/>
        </authorList>
    </citation>
    <scope>NUCLEOTIDE SEQUENCE [LARGE SCALE GENOMIC DNA]</scope>
    <source>
        <strain evidence="2 3">CCFEE 6315</strain>
    </source>
</reference>
<dbReference type="AlphaFoldDB" id="A0A4U0TWF4"/>